<comment type="caution">
    <text evidence="2">The sequence shown here is derived from an EMBL/GenBank/DDBJ whole genome shotgun (WGS) entry which is preliminary data.</text>
</comment>
<accession>A0A7J8ILK1</accession>
<gene>
    <name evidence="2" type="ORF">HJG63_010672</name>
</gene>
<organism evidence="2 3">
    <name type="scientific">Rousettus aegyptiacus</name>
    <name type="common">Egyptian fruit bat</name>
    <name type="synonym">Pteropus aegyptiacus</name>
    <dbReference type="NCBI Taxonomy" id="9407"/>
    <lineage>
        <taxon>Eukaryota</taxon>
        <taxon>Metazoa</taxon>
        <taxon>Chordata</taxon>
        <taxon>Craniata</taxon>
        <taxon>Vertebrata</taxon>
        <taxon>Euteleostomi</taxon>
        <taxon>Mammalia</taxon>
        <taxon>Eutheria</taxon>
        <taxon>Laurasiatheria</taxon>
        <taxon>Chiroptera</taxon>
        <taxon>Yinpterochiroptera</taxon>
        <taxon>Pteropodoidea</taxon>
        <taxon>Pteropodidae</taxon>
        <taxon>Rousettinae</taxon>
        <taxon>Rousettus</taxon>
    </lineage>
</organism>
<keyword evidence="1" id="KW-0472">Membrane</keyword>
<proteinExistence type="predicted"/>
<name>A0A7J8ILK1_ROUAE</name>
<reference evidence="2 3" key="1">
    <citation type="journal article" date="2020" name="Nature">
        <title>Six reference-quality genomes reveal evolution of bat adaptations.</title>
        <authorList>
            <person name="Jebb D."/>
            <person name="Huang Z."/>
            <person name="Pippel M."/>
            <person name="Hughes G.M."/>
            <person name="Lavrichenko K."/>
            <person name="Devanna P."/>
            <person name="Winkler S."/>
            <person name="Jermiin L.S."/>
            <person name="Skirmuntt E.C."/>
            <person name="Katzourakis A."/>
            <person name="Burkitt-Gray L."/>
            <person name="Ray D.A."/>
            <person name="Sullivan K.A.M."/>
            <person name="Roscito J.G."/>
            <person name="Kirilenko B.M."/>
            <person name="Davalos L.M."/>
            <person name="Corthals A.P."/>
            <person name="Power M.L."/>
            <person name="Jones G."/>
            <person name="Ransome R.D."/>
            <person name="Dechmann D.K.N."/>
            <person name="Locatelli A.G."/>
            <person name="Puechmaille S.J."/>
            <person name="Fedrigo O."/>
            <person name="Jarvis E.D."/>
            <person name="Hiller M."/>
            <person name="Vernes S.C."/>
            <person name="Myers E.W."/>
            <person name="Teeling E.C."/>
        </authorList>
    </citation>
    <scope>NUCLEOTIDE SEQUENCE [LARGE SCALE GENOMIC DNA]</scope>
    <source>
        <strain evidence="2">MRouAeg1</strain>
        <tissue evidence="2">Muscle</tissue>
    </source>
</reference>
<protein>
    <submittedName>
        <fullName evidence="2">Uncharacterized protein</fullName>
    </submittedName>
</protein>
<evidence type="ECO:0000313" key="2">
    <source>
        <dbReference type="EMBL" id="KAF6485493.1"/>
    </source>
</evidence>
<dbReference type="AlphaFoldDB" id="A0A7J8ILK1"/>
<dbReference type="EMBL" id="JACASE010000003">
    <property type="protein sequence ID" value="KAF6485493.1"/>
    <property type="molecule type" value="Genomic_DNA"/>
</dbReference>
<keyword evidence="3" id="KW-1185">Reference proteome</keyword>
<feature type="transmembrane region" description="Helical" evidence="1">
    <location>
        <begin position="74"/>
        <end position="94"/>
    </location>
</feature>
<dbReference type="Proteomes" id="UP000593571">
    <property type="component" value="Unassembled WGS sequence"/>
</dbReference>
<keyword evidence="1" id="KW-1133">Transmembrane helix</keyword>
<keyword evidence="1" id="KW-0812">Transmembrane</keyword>
<sequence length="141" mass="16505">MFFYSISLKNVTGILIGIALNLYNALGNMVILTMLILLIQEYGISFHFFVSSSISFNRVLQFSLYRSFICFVKFIPRYFILFVVIMAGIFVCFIRCSNFSTWNQVWHRVYTQQIYLLIWMNEASVCTEVKEAEGENRRGKS</sequence>
<evidence type="ECO:0000256" key="1">
    <source>
        <dbReference type="SAM" id="Phobius"/>
    </source>
</evidence>
<evidence type="ECO:0000313" key="3">
    <source>
        <dbReference type="Proteomes" id="UP000593571"/>
    </source>
</evidence>